<dbReference type="VEuPathDB" id="FungiDB:ASPWEDRAFT_32438"/>
<gene>
    <name evidence="1" type="ORF">ASPWEDRAFT_32438</name>
</gene>
<protein>
    <submittedName>
        <fullName evidence="1">Uncharacterized protein</fullName>
    </submittedName>
</protein>
<dbReference type="EMBL" id="KV878217">
    <property type="protein sequence ID" value="OJJ30238.1"/>
    <property type="molecule type" value="Genomic_DNA"/>
</dbReference>
<reference evidence="2" key="1">
    <citation type="journal article" date="2017" name="Genome Biol.">
        <title>Comparative genomics reveals high biological diversity and specific adaptations in the industrially and medically important fungal genus Aspergillus.</title>
        <authorList>
            <person name="de Vries R.P."/>
            <person name="Riley R."/>
            <person name="Wiebenga A."/>
            <person name="Aguilar-Osorio G."/>
            <person name="Amillis S."/>
            <person name="Uchima C.A."/>
            <person name="Anderluh G."/>
            <person name="Asadollahi M."/>
            <person name="Askin M."/>
            <person name="Barry K."/>
            <person name="Battaglia E."/>
            <person name="Bayram O."/>
            <person name="Benocci T."/>
            <person name="Braus-Stromeyer S.A."/>
            <person name="Caldana C."/>
            <person name="Canovas D."/>
            <person name="Cerqueira G.C."/>
            <person name="Chen F."/>
            <person name="Chen W."/>
            <person name="Choi C."/>
            <person name="Clum A."/>
            <person name="Dos Santos R.A."/>
            <person name="Damasio A.R."/>
            <person name="Diallinas G."/>
            <person name="Emri T."/>
            <person name="Fekete E."/>
            <person name="Flipphi M."/>
            <person name="Freyberg S."/>
            <person name="Gallo A."/>
            <person name="Gournas C."/>
            <person name="Habgood R."/>
            <person name="Hainaut M."/>
            <person name="Harispe M.L."/>
            <person name="Henrissat B."/>
            <person name="Hilden K.S."/>
            <person name="Hope R."/>
            <person name="Hossain A."/>
            <person name="Karabika E."/>
            <person name="Karaffa L."/>
            <person name="Karanyi Z."/>
            <person name="Krasevec N."/>
            <person name="Kuo A."/>
            <person name="Kusch H."/>
            <person name="LaButti K."/>
            <person name="Lagendijk E.L."/>
            <person name="Lapidus A."/>
            <person name="Levasseur A."/>
            <person name="Lindquist E."/>
            <person name="Lipzen A."/>
            <person name="Logrieco A.F."/>
            <person name="MacCabe A."/>
            <person name="Maekelae M.R."/>
            <person name="Malavazi I."/>
            <person name="Melin P."/>
            <person name="Meyer V."/>
            <person name="Mielnichuk N."/>
            <person name="Miskei M."/>
            <person name="Molnar A.P."/>
            <person name="Mule G."/>
            <person name="Ngan C.Y."/>
            <person name="Orejas M."/>
            <person name="Orosz E."/>
            <person name="Ouedraogo J.P."/>
            <person name="Overkamp K.M."/>
            <person name="Park H.-S."/>
            <person name="Perrone G."/>
            <person name="Piumi F."/>
            <person name="Punt P.J."/>
            <person name="Ram A.F."/>
            <person name="Ramon A."/>
            <person name="Rauscher S."/>
            <person name="Record E."/>
            <person name="Riano-Pachon D.M."/>
            <person name="Robert V."/>
            <person name="Roehrig J."/>
            <person name="Ruller R."/>
            <person name="Salamov A."/>
            <person name="Salih N.S."/>
            <person name="Samson R.A."/>
            <person name="Sandor E."/>
            <person name="Sanguinetti M."/>
            <person name="Schuetze T."/>
            <person name="Sepcic K."/>
            <person name="Shelest E."/>
            <person name="Sherlock G."/>
            <person name="Sophianopoulou V."/>
            <person name="Squina F.M."/>
            <person name="Sun H."/>
            <person name="Susca A."/>
            <person name="Todd R.B."/>
            <person name="Tsang A."/>
            <person name="Unkles S.E."/>
            <person name="van de Wiele N."/>
            <person name="van Rossen-Uffink D."/>
            <person name="Oliveira J.V."/>
            <person name="Vesth T.C."/>
            <person name="Visser J."/>
            <person name="Yu J.-H."/>
            <person name="Zhou M."/>
            <person name="Andersen M.R."/>
            <person name="Archer D.B."/>
            <person name="Baker S.E."/>
            <person name="Benoit I."/>
            <person name="Brakhage A.A."/>
            <person name="Braus G.H."/>
            <person name="Fischer R."/>
            <person name="Frisvad J.C."/>
            <person name="Goldman G.H."/>
            <person name="Houbraken J."/>
            <person name="Oakley B."/>
            <person name="Pocsi I."/>
            <person name="Scazzocchio C."/>
            <person name="Seiboth B."/>
            <person name="vanKuyk P.A."/>
            <person name="Wortman J."/>
            <person name="Dyer P.S."/>
            <person name="Grigoriev I.V."/>
        </authorList>
    </citation>
    <scope>NUCLEOTIDE SEQUENCE [LARGE SCALE GENOMIC DNA]</scope>
    <source>
        <strain evidence="2">DTO 134E9</strain>
    </source>
</reference>
<organism evidence="1 2">
    <name type="scientific">Aspergillus wentii DTO 134E9</name>
    <dbReference type="NCBI Taxonomy" id="1073089"/>
    <lineage>
        <taxon>Eukaryota</taxon>
        <taxon>Fungi</taxon>
        <taxon>Dikarya</taxon>
        <taxon>Ascomycota</taxon>
        <taxon>Pezizomycotina</taxon>
        <taxon>Eurotiomycetes</taxon>
        <taxon>Eurotiomycetidae</taxon>
        <taxon>Eurotiales</taxon>
        <taxon>Aspergillaceae</taxon>
        <taxon>Aspergillus</taxon>
        <taxon>Aspergillus subgen. Cremei</taxon>
    </lineage>
</organism>
<dbReference type="GeneID" id="63749513"/>
<dbReference type="OrthoDB" id="4505774at2759"/>
<dbReference type="RefSeq" id="XP_040683915.1">
    <property type="nucleotide sequence ID" value="XM_040833665.1"/>
</dbReference>
<dbReference type="AlphaFoldDB" id="A0A1L9R5S9"/>
<accession>A0A1L9R5S9</accession>
<keyword evidence="2" id="KW-1185">Reference proteome</keyword>
<name>A0A1L9R5S9_ASPWE</name>
<evidence type="ECO:0000313" key="1">
    <source>
        <dbReference type="EMBL" id="OJJ30238.1"/>
    </source>
</evidence>
<sequence>MTVAAAELADLSIWTHSIIICDITTGTGQTNHYITVQMQQSQASSPQSQPKHGFETDLMGFLIEEPDPESGRVKLTGEEMELAAIFTRMAEDRMQITVEVNG</sequence>
<evidence type="ECO:0000313" key="2">
    <source>
        <dbReference type="Proteomes" id="UP000184383"/>
    </source>
</evidence>
<proteinExistence type="predicted"/>
<dbReference type="Proteomes" id="UP000184383">
    <property type="component" value="Unassembled WGS sequence"/>
</dbReference>